<evidence type="ECO:0000313" key="1">
    <source>
        <dbReference type="Proteomes" id="UP000790787"/>
    </source>
</evidence>
<dbReference type="Proteomes" id="UP000790787">
    <property type="component" value="Chromosome 17"/>
</dbReference>
<evidence type="ECO:0000313" key="2">
    <source>
        <dbReference type="RefSeq" id="XP_075091589.1"/>
    </source>
</evidence>
<organism evidence="1 2">
    <name type="scientific">Nicotiana tabacum</name>
    <name type="common">Common tobacco</name>
    <dbReference type="NCBI Taxonomy" id="4097"/>
    <lineage>
        <taxon>Eukaryota</taxon>
        <taxon>Viridiplantae</taxon>
        <taxon>Streptophyta</taxon>
        <taxon>Embryophyta</taxon>
        <taxon>Tracheophyta</taxon>
        <taxon>Spermatophyta</taxon>
        <taxon>Magnoliopsida</taxon>
        <taxon>eudicotyledons</taxon>
        <taxon>Gunneridae</taxon>
        <taxon>Pentapetalae</taxon>
        <taxon>asterids</taxon>
        <taxon>lamiids</taxon>
        <taxon>Solanales</taxon>
        <taxon>Solanaceae</taxon>
        <taxon>Nicotianoideae</taxon>
        <taxon>Nicotianeae</taxon>
        <taxon>Nicotiana</taxon>
    </lineage>
</organism>
<reference evidence="2" key="2">
    <citation type="submission" date="2025-08" db="UniProtKB">
        <authorList>
            <consortium name="RefSeq"/>
        </authorList>
    </citation>
    <scope>IDENTIFICATION</scope>
    <source>
        <tissue evidence="2">Leaf</tissue>
    </source>
</reference>
<sequence>MAENIQSDKMMGESGASNSNAISQSETTDSNITKKRKKRSIVWDHFTEIITSEGSTKAKCDYCFIEYCFKTKDGTSTLLSHMFKCPKRPAIVDKKQSNLGFQSVPGGSQGDIVVVTWKFDQEECRKALCRMVIVDELPFSFVEKEGFRDFMKVAQPYFRIPSHSTVTRDCFDLFNEEKQKLKRSFIETKQRGINKIFTVTVDNASSNDVTVKELSKQLTKMETNLMNGNHLHVRCMAHIMNLVVQDGLKESSVSIERVRHAVRYVRQSPARLKRFQECFDDEQLNCKKTLCLDVPTRWNSTYLMLRRAVEFESVFSHYASSEIGLRHYLEHSYIEVGIPTGELLSSDWENVKRITKFLEIFYLLTLKISGSRYVTSNIYFLEICAVAVYLKQLIANEDTVLSEMAKKMKEKFNKYWGDPGKMNKIIFISCILDPRYKLESVGYALVKMFGEDPGTTIQAEVKKYMTSLFCEYVKSSSKGVVLASSSDCSSLDTSTSGLSGNQVSTQNTGLLESLMQDIKKYKSGSGGVDTKIELDKYFGEETEDDSKEFDVLLWWKLNSARFPVLAEMARDVLAVPVSSVASECAFSTGGRLLDSFRSSLTPKLVQALVCLQDWLRNEKLKQHVSVEEDIDKIEQLEQDLANDGKDPSVIDV</sequence>
<accession>A0AC58T2X9</accession>
<proteinExistence type="predicted"/>
<name>A0AC58T2X9_TOBAC</name>
<dbReference type="RefSeq" id="XP_075091589.1">
    <property type="nucleotide sequence ID" value="XM_075235488.1"/>
</dbReference>
<protein>
    <submittedName>
        <fullName evidence="2">Zinc finger BED domain-containing protein RICESLEEPER 2-like</fullName>
    </submittedName>
</protein>
<keyword evidence="1" id="KW-1185">Reference proteome</keyword>
<reference evidence="1" key="1">
    <citation type="journal article" date="2014" name="Nat. Commun.">
        <title>The tobacco genome sequence and its comparison with those of tomato and potato.</title>
        <authorList>
            <person name="Sierro N."/>
            <person name="Battey J.N."/>
            <person name="Ouadi S."/>
            <person name="Bakaher N."/>
            <person name="Bovet L."/>
            <person name="Willig A."/>
            <person name="Goepfert S."/>
            <person name="Peitsch M.C."/>
            <person name="Ivanov N.V."/>
        </authorList>
    </citation>
    <scope>NUCLEOTIDE SEQUENCE [LARGE SCALE GENOMIC DNA]</scope>
</reference>
<gene>
    <name evidence="2" type="primary">LOC142171784</name>
</gene>